<evidence type="ECO:0008006" key="4">
    <source>
        <dbReference type="Google" id="ProtNLM"/>
    </source>
</evidence>
<organism evidence="2 3">
    <name type="scientific">Mycena pura</name>
    <dbReference type="NCBI Taxonomy" id="153505"/>
    <lineage>
        <taxon>Eukaryota</taxon>
        <taxon>Fungi</taxon>
        <taxon>Dikarya</taxon>
        <taxon>Basidiomycota</taxon>
        <taxon>Agaricomycotina</taxon>
        <taxon>Agaricomycetes</taxon>
        <taxon>Agaricomycetidae</taxon>
        <taxon>Agaricales</taxon>
        <taxon>Marasmiineae</taxon>
        <taxon>Mycenaceae</taxon>
        <taxon>Mycena</taxon>
    </lineage>
</organism>
<dbReference type="Proteomes" id="UP001219525">
    <property type="component" value="Unassembled WGS sequence"/>
</dbReference>
<name>A0AAD6XZS2_9AGAR</name>
<dbReference type="CDD" id="cd23507">
    <property type="entry name" value="hydrophobin_I"/>
    <property type="match status" value="1"/>
</dbReference>
<proteinExistence type="predicted"/>
<keyword evidence="1" id="KW-0732">Signal</keyword>
<reference evidence="2" key="1">
    <citation type="submission" date="2023-03" db="EMBL/GenBank/DDBJ databases">
        <title>Massive genome expansion in bonnet fungi (Mycena s.s.) driven by repeated elements and novel gene families across ecological guilds.</title>
        <authorList>
            <consortium name="Lawrence Berkeley National Laboratory"/>
            <person name="Harder C.B."/>
            <person name="Miyauchi S."/>
            <person name="Viragh M."/>
            <person name="Kuo A."/>
            <person name="Thoen E."/>
            <person name="Andreopoulos B."/>
            <person name="Lu D."/>
            <person name="Skrede I."/>
            <person name="Drula E."/>
            <person name="Henrissat B."/>
            <person name="Morin E."/>
            <person name="Kohler A."/>
            <person name="Barry K."/>
            <person name="LaButti K."/>
            <person name="Morin E."/>
            <person name="Salamov A."/>
            <person name="Lipzen A."/>
            <person name="Mereny Z."/>
            <person name="Hegedus B."/>
            <person name="Baldrian P."/>
            <person name="Stursova M."/>
            <person name="Weitz H."/>
            <person name="Taylor A."/>
            <person name="Grigoriev I.V."/>
            <person name="Nagy L.G."/>
            <person name="Martin F."/>
            <person name="Kauserud H."/>
        </authorList>
    </citation>
    <scope>NUCLEOTIDE SEQUENCE</scope>
    <source>
        <strain evidence="2">9144</strain>
    </source>
</reference>
<dbReference type="EMBL" id="JARJCW010000099">
    <property type="protein sequence ID" value="KAJ7194290.1"/>
    <property type="molecule type" value="Genomic_DNA"/>
</dbReference>
<accession>A0AAD6XZS2</accession>
<keyword evidence="3" id="KW-1185">Reference proteome</keyword>
<dbReference type="AlphaFoldDB" id="A0AAD6XZS2"/>
<gene>
    <name evidence="2" type="ORF">GGX14DRAFT_576431</name>
</gene>
<evidence type="ECO:0000256" key="1">
    <source>
        <dbReference type="SAM" id="SignalP"/>
    </source>
</evidence>
<sequence>MSSVFAVSQQCSPTLLVTSILVTLKLAVADYPQPPPGTIDMCCNTVGDANDLIVQQTAASAGIPLFNLPGLFGIGCNATVVFSNPWYSSAHVNAVAVIPLQGLMTYFVQLQHSC</sequence>
<feature type="signal peptide" evidence="1">
    <location>
        <begin position="1"/>
        <end position="29"/>
    </location>
</feature>
<evidence type="ECO:0000313" key="3">
    <source>
        <dbReference type="Proteomes" id="UP001219525"/>
    </source>
</evidence>
<protein>
    <recommendedName>
        <fullName evidence="4">Hydrophobin</fullName>
    </recommendedName>
</protein>
<feature type="chain" id="PRO_5042021795" description="Hydrophobin" evidence="1">
    <location>
        <begin position="30"/>
        <end position="114"/>
    </location>
</feature>
<evidence type="ECO:0000313" key="2">
    <source>
        <dbReference type="EMBL" id="KAJ7194290.1"/>
    </source>
</evidence>
<comment type="caution">
    <text evidence="2">The sequence shown here is derived from an EMBL/GenBank/DDBJ whole genome shotgun (WGS) entry which is preliminary data.</text>
</comment>